<accession>A0ABW4LPF0</accession>
<dbReference type="InterPro" id="IPR001223">
    <property type="entry name" value="Glyco_hydro18_cat"/>
</dbReference>
<dbReference type="InterPro" id="IPR017853">
    <property type="entry name" value="GH"/>
</dbReference>
<evidence type="ECO:0000256" key="3">
    <source>
        <dbReference type="RuleBase" id="RU000489"/>
    </source>
</evidence>
<dbReference type="SUPFAM" id="SSF51445">
    <property type="entry name" value="(Trans)glycosidases"/>
    <property type="match status" value="1"/>
</dbReference>
<keyword evidence="5" id="KW-0472">Membrane</keyword>
<comment type="similarity">
    <text evidence="4">Belongs to the glycosyl hydrolase 18 family.</text>
</comment>
<dbReference type="Gene3D" id="3.30.457.10">
    <property type="entry name" value="Copper amine oxidase-like, N-terminal domain"/>
    <property type="match status" value="1"/>
</dbReference>
<comment type="caution">
    <text evidence="7">The sequence shown here is derived from an EMBL/GenBank/DDBJ whole genome shotgun (WGS) entry which is preliminary data.</text>
</comment>
<dbReference type="InterPro" id="IPR011583">
    <property type="entry name" value="Chitinase_II/V-like_cat"/>
</dbReference>
<proteinExistence type="inferred from homology"/>
<evidence type="ECO:0000313" key="7">
    <source>
        <dbReference type="EMBL" id="MFD1737054.1"/>
    </source>
</evidence>
<evidence type="ECO:0000313" key="8">
    <source>
        <dbReference type="Proteomes" id="UP001597214"/>
    </source>
</evidence>
<dbReference type="InterPro" id="IPR036582">
    <property type="entry name" value="Mao_N_sf"/>
</dbReference>
<dbReference type="InterPro" id="IPR029070">
    <property type="entry name" value="Chitinase_insertion_sf"/>
</dbReference>
<dbReference type="Pfam" id="PF00704">
    <property type="entry name" value="Glyco_hydro_18"/>
    <property type="match status" value="1"/>
</dbReference>
<reference evidence="8" key="1">
    <citation type="journal article" date="2019" name="Int. J. Syst. Evol. Microbiol.">
        <title>The Global Catalogue of Microorganisms (GCM) 10K type strain sequencing project: providing services to taxonomists for standard genome sequencing and annotation.</title>
        <authorList>
            <consortium name="The Broad Institute Genomics Platform"/>
            <consortium name="The Broad Institute Genome Sequencing Center for Infectious Disease"/>
            <person name="Wu L."/>
            <person name="Ma J."/>
        </authorList>
    </citation>
    <scope>NUCLEOTIDE SEQUENCE [LARGE SCALE GENOMIC DNA]</scope>
    <source>
        <strain evidence="8">CCUG 49339</strain>
    </source>
</reference>
<evidence type="ECO:0000256" key="4">
    <source>
        <dbReference type="RuleBase" id="RU004453"/>
    </source>
</evidence>
<gene>
    <name evidence="7" type="ORF">ACFSCX_10875</name>
</gene>
<dbReference type="Gene3D" id="3.20.20.80">
    <property type="entry name" value="Glycosidases"/>
    <property type="match status" value="1"/>
</dbReference>
<evidence type="ECO:0000256" key="5">
    <source>
        <dbReference type="SAM" id="Phobius"/>
    </source>
</evidence>
<dbReference type="PROSITE" id="PS01095">
    <property type="entry name" value="GH18_1"/>
    <property type="match status" value="1"/>
</dbReference>
<feature type="transmembrane region" description="Helical" evidence="5">
    <location>
        <begin position="12"/>
        <end position="37"/>
    </location>
</feature>
<sequence length="582" mass="66938">MSRLAKNPRKKHALPMIVLGLIISLILISSSLFFLLYPFPSNEKIEFFHTAHPIIFNGQIAGEALVTDEQIYLPLDFIQKEIDPEVTFDEKSDSIIITTRNKVIQMPSESLTLFVNEEPVEVDFPALKSEDDTPYVSFQAIELYYPFQVSLLDGDRAILVRQDGETILTGKILSEKREAELRIRTKPTLTSSYVRDLVAEEIVDIEAEEEGYYFVRANDGVAGYVKKNVVSLLDPQTVIINLDEPKRFSPPISWPINLTWEAVYSKNPDTNTLPNLQGVNVVSPTWFEVNNETGDITNLGSMEYMKWAKEKNLQVWGLFSNAFDPGLTHKVLKDYETRQKMIRQLLVYSETYNLDGINIDFENVNLEDGKLLTQFVREMTPYLHEAGLIVSLDITFISSSENWSMFYERAKLADIVDYIMVMAYDEHWATSPEAGSVASFPWVEKNLQKLLEVVPNDRLILGLPTYTRIWKEQDTEGGNIEVSSKAYSMDYVKQWITEHDVNPIFDEVSGQMYGEYRDEKEKATYKVWIEDEDSLARRAQFVHQYHLAGIATWSRFFASDEAWKSMDDSLKHVKYSKSENTE</sequence>
<dbReference type="Proteomes" id="UP001597214">
    <property type="component" value="Unassembled WGS sequence"/>
</dbReference>
<dbReference type="SUPFAM" id="SSF55383">
    <property type="entry name" value="Copper amine oxidase, domain N"/>
    <property type="match status" value="1"/>
</dbReference>
<dbReference type="EMBL" id="JBHUEM010000015">
    <property type="protein sequence ID" value="MFD1737054.1"/>
    <property type="molecule type" value="Genomic_DNA"/>
</dbReference>
<dbReference type="Gene3D" id="3.10.50.10">
    <property type="match status" value="1"/>
</dbReference>
<dbReference type="Gene3D" id="2.30.30.40">
    <property type="entry name" value="SH3 Domains"/>
    <property type="match status" value="1"/>
</dbReference>
<keyword evidence="8" id="KW-1185">Reference proteome</keyword>
<evidence type="ECO:0000256" key="2">
    <source>
        <dbReference type="ARBA" id="ARBA00023295"/>
    </source>
</evidence>
<name>A0ABW4LPF0_9BACI</name>
<dbReference type="PANTHER" id="PTHR46066">
    <property type="entry name" value="CHITINASE DOMAIN-CONTAINING PROTEIN 1 FAMILY MEMBER"/>
    <property type="match status" value="1"/>
</dbReference>
<dbReference type="GO" id="GO:0016787">
    <property type="term" value="F:hydrolase activity"/>
    <property type="evidence" value="ECO:0007669"/>
    <property type="project" value="UniProtKB-KW"/>
</dbReference>
<dbReference type="Pfam" id="PF07833">
    <property type="entry name" value="Cu_amine_oxidN1"/>
    <property type="match status" value="1"/>
</dbReference>
<keyword evidence="5" id="KW-1133">Transmembrane helix</keyword>
<keyword evidence="5" id="KW-0812">Transmembrane</keyword>
<dbReference type="RefSeq" id="WP_377928250.1">
    <property type="nucleotide sequence ID" value="NZ_JBHUEM010000015.1"/>
</dbReference>
<protein>
    <submittedName>
        <fullName evidence="7">Glycosyl hydrolase family 18 protein</fullName>
    </submittedName>
</protein>
<feature type="domain" description="GH18" evidence="6">
    <location>
        <begin position="245"/>
        <end position="573"/>
    </location>
</feature>
<keyword evidence="2 3" id="KW-0326">Glycosidase</keyword>
<dbReference type="InterPro" id="IPR012854">
    <property type="entry name" value="Cu_amine_oxidase-like_N"/>
</dbReference>
<evidence type="ECO:0000259" key="6">
    <source>
        <dbReference type="PROSITE" id="PS51910"/>
    </source>
</evidence>
<dbReference type="InterPro" id="IPR001579">
    <property type="entry name" value="Glyco_hydro_18_chit_AS"/>
</dbReference>
<organism evidence="7 8">
    <name type="scientific">Bacillus salitolerans</name>
    <dbReference type="NCBI Taxonomy" id="1437434"/>
    <lineage>
        <taxon>Bacteria</taxon>
        <taxon>Bacillati</taxon>
        <taxon>Bacillota</taxon>
        <taxon>Bacilli</taxon>
        <taxon>Bacillales</taxon>
        <taxon>Bacillaceae</taxon>
        <taxon>Bacillus</taxon>
    </lineage>
</organism>
<dbReference type="SMART" id="SM00636">
    <property type="entry name" value="Glyco_18"/>
    <property type="match status" value="1"/>
</dbReference>
<dbReference type="PANTHER" id="PTHR46066:SF2">
    <property type="entry name" value="CHITINASE DOMAIN-CONTAINING PROTEIN 1"/>
    <property type="match status" value="1"/>
</dbReference>
<dbReference type="PROSITE" id="PS51910">
    <property type="entry name" value="GH18_2"/>
    <property type="match status" value="1"/>
</dbReference>
<keyword evidence="1 3" id="KW-0378">Hydrolase</keyword>
<evidence type="ECO:0000256" key="1">
    <source>
        <dbReference type="ARBA" id="ARBA00022801"/>
    </source>
</evidence>